<feature type="binding site" evidence="6">
    <location>
        <position position="234"/>
    </location>
    <ligand>
        <name>Ca(2+)</name>
        <dbReference type="ChEBI" id="CHEBI:29108"/>
        <label>1</label>
        <note>catalytic</note>
    </ligand>
</feature>
<name>A0AAV5W7L8_9BILA</name>
<feature type="transmembrane region" description="Helical" evidence="9">
    <location>
        <begin position="16"/>
        <end position="32"/>
    </location>
</feature>
<proteinExistence type="inferred from homology"/>
<reference evidence="10" key="1">
    <citation type="submission" date="2023-10" db="EMBL/GenBank/DDBJ databases">
        <title>Genome assembly of Pristionchus species.</title>
        <authorList>
            <person name="Yoshida K."/>
            <person name="Sommer R.J."/>
        </authorList>
    </citation>
    <scope>NUCLEOTIDE SEQUENCE</scope>
    <source>
        <strain evidence="10">RS5133</strain>
    </source>
</reference>
<evidence type="ECO:0000256" key="9">
    <source>
        <dbReference type="SAM" id="Phobius"/>
    </source>
</evidence>
<dbReference type="InterPro" id="IPR002640">
    <property type="entry name" value="Arylesterase"/>
</dbReference>
<feature type="binding site" evidence="6">
    <location>
        <position position="281"/>
    </location>
    <ligand>
        <name>Ca(2+)</name>
        <dbReference type="ChEBI" id="CHEBI:29108"/>
        <label>1</label>
        <note>catalytic</note>
    </ligand>
</feature>
<dbReference type="EMBL" id="BTSY01000005">
    <property type="protein sequence ID" value="GMT28186.1"/>
    <property type="molecule type" value="Genomic_DNA"/>
</dbReference>
<feature type="binding site" evidence="6">
    <location>
        <position position="60"/>
    </location>
    <ligand>
        <name>Ca(2+)</name>
        <dbReference type="ChEBI" id="CHEBI:29108"/>
        <label>1</label>
        <note>catalytic</note>
    </ligand>
</feature>
<keyword evidence="9" id="KW-0812">Transmembrane</keyword>
<feature type="binding site" evidence="6">
    <location>
        <position position="280"/>
    </location>
    <ligand>
        <name>Ca(2+)</name>
        <dbReference type="ChEBI" id="CHEBI:29108"/>
        <label>1</label>
        <note>catalytic</note>
    </ligand>
</feature>
<dbReference type="PANTHER" id="PTHR11799">
    <property type="entry name" value="PARAOXONASE"/>
    <property type="match status" value="1"/>
</dbReference>
<keyword evidence="11" id="KW-1185">Reference proteome</keyword>
<evidence type="ECO:0000256" key="5">
    <source>
        <dbReference type="PIRSR" id="PIRSR602640-1"/>
    </source>
</evidence>
<keyword evidence="9" id="KW-1133">Transmembrane helix</keyword>
<dbReference type="EC" id="3.1.1.2" evidence="8"/>
<evidence type="ECO:0000256" key="2">
    <source>
        <dbReference type="ARBA" id="ARBA00022801"/>
    </source>
</evidence>
<comment type="caution">
    <text evidence="10">The sequence shown here is derived from an EMBL/GenBank/DDBJ whole genome shotgun (WGS) entry which is preliminary data.</text>
</comment>
<keyword evidence="6 8" id="KW-0479">Metal-binding</keyword>
<keyword evidence="6 8" id="KW-0106">Calcium</keyword>
<keyword evidence="2 8" id="KW-0378">Hydrolase</keyword>
<dbReference type="Proteomes" id="UP001432322">
    <property type="component" value="Unassembled WGS sequence"/>
</dbReference>
<gene>
    <name evidence="10" type="ORF">PFISCL1PPCAC_19483</name>
</gene>
<dbReference type="SUPFAM" id="SSF63829">
    <property type="entry name" value="Calcium-dependent phosphotriesterase"/>
    <property type="match status" value="1"/>
</dbReference>
<dbReference type="InterPro" id="IPR051288">
    <property type="entry name" value="Serum_paraoxonase/arylesterase"/>
</dbReference>
<keyword evidence="9" id="KW-0472">Membrane</keyword>
<comment type="similarity">
    <text evidence="1 8">Belongs to the paraoxonase family.</text>
</comment>
<evidence type="ECO:0000256" key="8">
    <source>
        <dbReference type="RuleBase" id="RU368025"/>
    </source>
</evidence>
<evidence type="ECO:0000313" key="10">
    <source>
        <dbReference type="EMBL" id="GMT28186.1"/>
    </source>
</evidence>
<dbReference type="Pfam" id="PF01731">
    <property type="entry name" value="Arylesterase"/>
    <property type="match status" value="1"/>
</dbReference>
<feature type="non-terminal residue" evidence="10">
    <location>
        <position position="1"/>
    </location>
</feature>
<feature type="disulfide bond" description="In form B" evidence="7">
    <location>
        <begin position="49"/>
        <end position="368"/>
    </location>
</feature>
<comment type="catalytic activity">
    <reaction evidence="8">
        <text>a phenyl acetate + H2O = a phenol + acetate + H(+)</text>
        <dbReference type="Rhea" id="RHEA:17309"/>
        <dbReference type="ChEBI" id="CHEBI:15377"/>
        <dbReference type="ChEBI" id="CHEBI:15378"/>
        <dbReference type="ChEBI" id="CHEBI:30089"/>
        <dbReference type="ChEBI" id="CHEBI:33853"/>
        <dbReference type="ChEBI" id="CHEBI:140310"/>
        <dbReference type="EC" id="3.1.1.2"/>
    </reaction>
</comment>
<dbReference type="PANTHER" id="PTHR11799:SF12">
    <property type="entry name" value="PARAOXONASE-RELATED"/>
    <property type="match status" value="1"/>
</dbReference>
<keyword evidence="3 7" id="KW-1015">Disulfide bond</keyword>
<evidence type="ECO:0000256" key="4">
    <source>
        <dbReference type="ARBA" id="ARBA00023180"/>
    </source>
</evidence>
<dbReference type="InterPro" id="IPR011042">
    <property type="entry name" value="6-blade_b-propeller_TolB-like"/>
</dbReference>
<dbReference type="Gene3D" id="2.120.10.30">
    <property type="entry name" value="TolB, C-terminal domain"/>
    <property type="match status" value="1"/>
</dbReference>
<dbReference type="AlphaFoldDB" id="A0AAV5W7L8"/>
<evidence type="ECO:0000256" key="6">
    <source>
        <dbReference type="PIRSR" id="PIRSR602640-2"/>
    </source>
</evidence>
<evidence type="ECO:0000256" key="3">
    <source>
        <dbReference type="ARBA" id="ARBA00023157"/>
    </source>
</evidence>
<feature type="active site" description="Proton acceptor" evidence="5">
    <location>
        <position position="125"/>
    </location>
</feature>
<dbReference type="GO" id="GO:0004064">
    <property type="term" value="F:arylesterase activity"/>
    <property type="evidence" value="ECO:0007669"/>
    <property type="project" value="UniProtKB-UniRule"/>
</dbReference>
<comment type="cofactor">
    <cofactor evidence="6 8">
        <name>Ca(2+)</name>
        <dbReference type="ChEBI" id="CHEBI:29108"/>
    </cofactor>
    <text evidence="6 8">Binds 2 calcium ions per subunit.</text>
</comment>
<evidence type="ECO:0000313" key="11">
    <source>
        <dbReference type="Proteomes" id="UP001432322"/>
    </source>
</evidence>
<protein>
    <recommendedName>
        <fullName evidence="8">Paraoxonase</fullName>
        <ecNumber evidence="8">3.1.1.2</ecNumber>
    </recommendedName>
</protein>
<accession>A0AAV5W7L8</accession>
<feature type="binding site" evidence="6">
    <location>
        <position position="179"/>
    </location>
    <ligand>
        <name>Ca(2+)</name>
        <dbReference type="ChEBI" id="CHEBI:29108"/>
        <label>1</label>
        <note>catalytic</note>
    </ligand>
</feature>
<feature type="binding site" evidence="6">
    <location>
        <position position="178"/>
    </location>
    <ligand>
        <name>Ca(2+)</name>
        <dbReference type="ChEBI" id="CHEBI:29108"/>
        <label>1</label>
        <note>catalytic</note>
    </ligand>
</feature>
<evidence type="ECO:0000256" key="1">
    <source>
        <dbReference type="ARBA" id="ARBA00008595"/>
    </source>
</evidence>
<organism evidence="10 11">
    <name type="scientific">Pristionchus fissidentatus</name>
    <dbReference type="NCBI Taxonomy" id="1538716"/>
    <lineage>
        <taxon>Eukaryota</taxon>
        <taxon>Metazoa</taxon>
        <taxon>Ecdysozoa</taxon>
        <taxon>Nematoda</taxon>
        <taxon>Chromadorea</taxon>
        <taxon>Rhabditida</taxon>
        <taxon>Rhabditina</taxon>
        <taxon>Diplogasteromorpha</taxon>
        <taxon>Diplogasteroidea</taxon>
        <taxon>Neodiplogasteridae</taxon>
        <taxon>Pristionchus</taxon>
    </lineage>
</organism>
<feature type="binding site" evidence="6">
    <location>
        <position position="127"/>
    </location>
    <ligand>
        <name>Ca(2+)</name>
        <dbReference type="ChEBI" id="CHEBI:29108"/>
        <label>1</label>
        <note>catalytic</note>
    </ligand>
</feature>
<feature type="binding site" evidence="6">
    <location>
        <position position="61"/>
    </location>
    <ligand>
        <name>Ca(2+)</name>
        <dbReference type="ChEBI" id="CHEBI:29108"/>
        <label>1</label>
        <note>catalytic</note>
    </ligand>
</feature>
<sequence length="376" mass="41693">IDCQLLFCLFSKMGKILTAVVIGLCAFAWRVYESMDMGRSIYNHRPGVCRQVHGPVKGSEDIELIRSEGIAFVTSGILYLQPRRAHIEGKMFLYDFNQKIGSDKLVAQELPIKGASFDQNNFHPHGLSHWVVNGVIRLYVVNHDDEFKHSIEIFDYDPTGPALIHKKTLTHPSFIRPNNLVAVGPDQFILTNDGVGQTEITNFLEILTGYKGGSVFFWDGKESHEILSGMGAPNGITYDIKTNKLFISEVNYRRMHVYDLAKDRKSVDLVSTVNLYSACDNLFLDMDGSVYSGCHPLLHEAAKSIGDCDGDATSASQVLRIKFDTDYKTAAVSEPYANDGKEVSGSTLGVLYNNQMLIGTVCKGLLHCEIADPSVL</sequence>
<dbReference type="GO" id="GO:0046872">
    <property type="term" value="F:metal ion binding"/>
    <property type="evidence" value="ECO:0007669"/>
    <property type="project" value="UniProtKB-KW"/>
</dbReference>
<evidence type="ECO:0000256" key="7">
    <source>
        <dbReference type="PIRSR" id="PIRSR602640-3"/>
    </source>
</evidence>
<keyword evidence="4 8" id="KW-0325">Glycoprotein</keyword>
<dbReference type="PRINTS" id="PR01785">
    <property type="entry name" value="PARAOXONASE"/>
</dbReference>